<dbReference type="Pfam" id="PF00378">
    <property type="entry name" value="ECH_1"/>
    <property type="match status" value="1"/>
</dbReference>
<accession>A0A919WIC1</accession>
<dbReference type="InterPro" id="IPR014748">
    <property type="entry name" value="Enoyl-CoA_hydra_C"/>
</dbReference>
<organism evidence="2 3">
    <name type="scientific">Robertmurraya siralis</name>
    <dbReference type="NCBI Taxonomy" id="77777"/>
    <lineage>
        <taxon>Bacteria</taxon>
        <taxon>Bacillati</taxon>
        <taxon>Bacillota</taxon>
        <taxon>Bacilli</taxon>
        <taxon>Bacillales</taxon>
        <taxon>Bacillaceae</taxon>
        <taxon>Robertmurraya</taxon>
    </lineage>
</organism>
<keyword evidence="3" id="KW-1185">Reference proteome</keyword>
<proteinExistence type="inferred from homology"/>
<reference evidence="2" key="1">
    <citation type="submission" date="2021-03" db="EMBL/GenBank/DDBJ databases">
        <title>Antimicrobial resistance genes in bacteria isolated from Japanese honey, and their potential for conferring macrolide and lincosamide resistance in the American foulbrood pathogen Paenibacillus larvae.</title>
        <authorList>
            <person name="Okamoto M."/>
            <person name="Kumagai M."/>
            <person name="Kanamori H."/>
            <person name="Takamatsu D."/>
        </authorList>
    </citation>
    <scope>NUCLEOTIDE SEQUENCE</scope>
    <source>
        <strain evidence="2">J27TS8</strain>
    </source>
</reference>
<comment type="similarity">
    <text evidence="1">Belongs to the enoyl-CoA hydratase/isomerase family.</text>
</comment>
<name>A0A919WIC1_9BACI</name>
<dbReference type="PANTHER" id="PTHR43459:SF1">
    <property type="entry name" value="EG:BACN32G11.4 PROTEIN"/>
    <property type="match status" value="1"/>
</dbReference>
<evidence type="ECO:0000313" key="2">
    <source>
        <dbReference type="EMBL" id="GIN62561.1"/>
    </source>
</evidence>
<dbReference type="Gene3D" id="1.10.12.10">
    <property type="entry name" value="Lyase 2-enoyl-coa Hydratase, Chain A, domain 2"/>
    <property type="match status" value="1"/>
</dbReference>
<dbReference type="EMBL" id="BORC01000004">
    <property type="protein sequence ID" value="GIN62561.1"/>
    <property type="molecule type" value="Genomic_DNA"/>
</dbReference>
<dbReference type="RefSeq" id="WP_212933837.1">
    <property type="nucleotide sequence ID" value="NZ_BORC01000004.1"/>
</dbReference>
<dbReference type="CDD" id="cd06558">
    <property type="entry name" value="crotonase-like"/>
    <property type="match status" value="1"/>
</dbReference>
<evidence type="ECO:0000313" key="3">
    <source>
        <dbReference type="Proteomes" id="UP000682111"/>
    </source>
</evidence>
<dbReference type="SUPFAM" id="SSF52096">
    <property type="entry name" value="ClpP/crotonase"/>
    <property type="match status" value="1"/>
</dbReference>
<comment type="caution">
    <text evidence="2">The sequence shown here is derived from an EMBL/GenBank/DDBJ whole genome shotgun (WGS) entry which is preliminary data.</text>
</comment>
<dbReference type="InterPro" id="IPR001753">
    <property type="entry name" value="Enoyl-CoA_hydra/iso"/>
</dbReference>
<dbReference type="AlphaFoldDB" id="A0A919WIC1"/>
<dbReference type="Proteomes" id="UP000682111">
    <property type="component" value="Unassembled WGS sequence"/>
</dbReference>
<sequence length="262" mass="28260">MTITSTDHVKVEKNNGVLTLTLNRPDSLNAFSAEMISTLKAEISLAKDDEQIRVIVLRGEGRAFSAGGDVKGMGAGSPTQTYAHIGRLNELIIQMQALEKPIICAVHGYAAGAGFNLALASDLIVAEEGTKFILSFAKVGLISDGGGLYFLPRLIGIHRAKELLFTAKPITAEEAKNLGIVNQIFKKERFREEVAAYATELAQGPTVAYGFIKKIANQSLNATLEDVLELERITQATVVTTNDHKEGVSAFKEKRGPQFSGK</sequence>
<dbReference type="PANTHER" id="PTHR43459">
    <property type="entry name" value="ENOYL-COA HYDRATASE"/>
    <property type="match status" value="1"/>
</dbReference>
<protein>
    <submittedName>
        <fullName evidence="2">Enoyl-CoA hydratase</fullName>
    </submittedName>
</protein>
<evidence type="ECO:0000256" key="1">
    <source>
        <dbReference type="ARBA" id="ARBA00005254"/>
    </source>
</evidence>
<dbReference type="Gene3D" id="3.90.226.10">
    <property type="entry name" value="2-enoyl-CoA Hydratase, Chain A, domain 1"/>
    <property type="match status" value="1"/>
</dbReference>
<gene>
    <name evidence="2" type="ORF">J27TS8_25540</name>
</gene>
<dbReference type="GO" id="GO:0003824">
    <property type="term" value="F:catalytic activity"/>
    <property type="evidence" value="ECO:0007669"/>
    <property type="project" value="UniProtKB-ARBA"/>
</dbReference>
<dbReference type="InterPro" id="IPR029045">
    <property type="entry name" value="ClpP/crotonase-like_dom_sf"/>
</dbReference>